<dbReference type="HAMAP" id="MF_00612">
    <property type="entry name" value="UPF0225"/>
    <property type="match status" value="1"/>
</dbReference>
<organism evidence="3 4">
    <name type="scientific">Thiothrix caldifontis</name>
    <dbReference type="NCBI Taxonomy" id="525918"/>
    <lineage>
        <taxon>Bacteria</taxon>
        <taxon>Pseudomonadati</taxon>
        <taxon>Pseudomonadota</taxon>
        <taxon>Gammaproteobacteria</taxon>
        <taxon>Thiotrichales</taxon>
        <taxon>Thiotrichaceae</taxon>
        <taxon>Thiothrix</taxon>
    </lineage>
</organism>
<dbReference type="InterPro" id="IPR023006">
    <property type="entry name" value="YchJ-like"/>
</dbReference>
<protein>
    <recommendedName>
        <fullName evidence="1">UPF0225 protein SAMN05660964_00975</fullName>
    </recommendedName>
</protein>
<evidence type="ECO:0000256" key="1">
    <source>
        <dbReference type="HAMAP-Rule" id="MF_00612"/>
    </source>
</evidence>
<sequence length="127" mass="14427">MSHCPCGSAQTYNQCCRMYHDGKTAPTAEALMRSRYSAYVLRNGAYLHRSWHSSTRPNKKSLLQLPSTDWLGLEIVRTEQGGEQDTQGIVEFIARYREGEQVGELHETSRFVKEGGKWFYVDGLAPP</sequence>
<dbReference type="RefSeq" id="WP_093065957.1">
    <property type="nucleotide sequence ID" value="NZ_FNQP01000004.1"/>
</dbReference>
<evidence type="ECO:0000259" key="2">
    <source>
        <dbReference type="Pfam" id="PF17775"/>
    </source>
</evidence>
<dbReference type="InterPro" id="IPR048469">
    <property type="entry name" value="YchJ-like_M"/>
</dbReference>
<feature type="domain" description="YchJ-like middle NTF2-like" evidence="2">
    <location>
        <begin position="27"/>
        <end position="123"/>
    </location>
</feature>
<dbReference type="PANTHER" id="PTHR33747">
    <property type="entry name" value="UPF0225 PROTEIN SCO1677"/>
    <property type="match status" value="1"/>
</dbReference>
<name>A0A1H3YM67_9GAMM</name>
<reference evidence="3 4" key="1">
    <citation type="submission" date="2016-10" db="EMBL/GenBank/DDBJ databases">
        <authorList>
            <person name="de Groot N.N."/>
        </authorList>
    </citation>
    <scope>NUCLEOTIDE SEQUENCE [LARGE SCALE GENOMIC DNA]</scope>
    <source>
        <strain evidence="3 4">DSM 21228</strain>
    </source>
</reference>
<comment type="similarity">
    <text evidence="1">Belongs to the UPF0225 family.</text>
</comment>
<keyword evidence="4" id="KW-1185">Reference proteome</keyword>
<dbReference type="Proteomes" id="UP000199397">
    <property type="component" value="Unassembled WGS sequence"/>
</dbReference>
<dbReference type="SUPFAM" id="SSF54427">
    <property type="entry name" value="NTF2-like"/>
    <property type="match status" value="1"/>
</dbReference>
<dbReference type="OrthoDB" id="21421at2"/>
<dbReference type="AlphaFoldDB" id="A0A1H3YM67"/>
<dbReference type="STRING" id="525918.SAMN05660964_00975"/>
<gene>
    <name evidence="3" type="ORF">SAMN05660964_00975</name>
</gene>
<dbReference type="InterPro" id="IPR032710">
    <property type="entry name" value="NTF2-like_dom_sf"/>
</dbReference>
<dbReference type="EMBL" id="FNQP01000004">
    <property type="protein sequence ID" value="SEA12630.1"/>
    <property type="molecule type" value="Genomic_DNA"/>
</dbReference>
<dbReference type="Pfam" id="PF17775">
    <property type="entry name" value="YchJ_M-like"/>
    <property type="match status" value="1"/>
</dbReference>
<accession>A0A1H3YM67</accession>
<dbReference type="Gene3D" id="3.10.450.50">
    <property type="match status" value="1"/>
</dbReference>
<proteinExistence type="inferred from homology"/>
<dbReference type="PANTHER" id="PTHR33747:SF1">
    <property type="entry name" value="ADENYLATE CYCLASE-ASSOCIATED CAP C-TERMINAL DOMAIN-CONTAINING PROTEIN"/>
    <property type="match status" value="1"/>
</dbReference>
<evidence type="ECO:0000313" key="3">
    <source>
        <dbReference type="EMBL" id="SEA12630.1"/>
    </source>
</evidence>
<evidence type="ECO:0000313" key="4">
    <source>
        <dbReference type="Proteomes" id="UP000199397"/>
    </source>
</evidence>